<organism evidence="1 2">
    <name type="scientific">Rubrivivax albus</name>
    <dbReference type="NCBI Taxonomy" id="2499835"/>
    <lineage>
        <taxon>Bacteria</taxon>
        <taxon>Pseudomonadati</taxon>
        <taxon>Pseudomonadota</taxon>
        <taxon>Betaproteobacteria</taxon>
        <taxon>Burkholderiales</taxon>
        <taxon>Sphaerotilaceae</taxon>
        <taxon>Rubrivivax</taxon>
    </lineage>
</organism>
<dbReference type="OrthoDB" id="5295974at2"/>
<reference evidence="1 2" key="1">
    <citation type="submission" date="2019-01" db="EMBL/GenBank/DDBJ databases">
        <authorList>
            <person name="Chen W.-M."/>
        </authorList>
    </citation>
    <scope>NUCLEOTIDE SEQUENCE [LARGE SCALE GENOMIC DNA]</scope>
    <source>
        <strain evidence="1 2">ICH-3</strain>
    </source>
</reference>
<name>A0A3S2X0S5_9BURK</name>
<evidence type="ECO:0000313" key="2">
    <source>
        <dbReference type="Proteomes" id="UP000288178"/>
    </source>
</evidence>
<comment type="caution">
    <text evidence="1">The sequence shown here is derived from an EMBL/GenBank/DDBJ whole genome shotgun (WGS) entry which is preliminary data.</text>
</comment>
<evidence type="ECO:0008006" key="3">
    <source>
        <dbReference type="Google" id="ProtNLM"/>
    </source>
</evidence>
<dbReference type="RefSeq" id="WP_128199079.1">
    <property type="nucleotide sequence ID" value="NZ_SACT01000004.1"/>
</dbReference>
<dbReference type="Proteomes" id="UP000288178">
    <property type="component" value="Unassembled WGS sequence"/>
</dbReference>
<proteinExistence type="predicted"/>
<sequence>MHLLIPFAAPLSDGGRHALTTLDLPQLAGLLSTAGAPALDSADETSLSPPHERALARALGLAGVDGCLPWAAWRAAQDGVNVASPHDLCWGLLTPGHWHLGTDHVTMLDPDELGLDEAASHALLEAVHDLFESEGFLLVYGAPTRWYLAHESLTHLAVASPDRVIGRNVDPWLPPSRDARLWRRLQNEVQMRLHTHPLNAAREAQGRLPVNSLWLSGCGVRQPATWPGDLVVDDRLRRSALAEDWASWLDAWGALDAGPVAALRGRSAKLTLCGERTAATWTLTPPGALQRLAARWRRTDMRALLEGL</sequence>
<accession>A0A3S2X0S5</accession>
<dbReference type="AlphaFoldDB" id="A0A3S2X0S5"/>
<protein>
    <recommendedName>
        <fullName evidence="3">Phosphoglycerate mutase</fullName>
    </recommendedName>
</protein>
<gene>
    <name evidence="1" type="ORF">ENE75_14820</name>
</gene>
<keyword evidence="2" id="KW-1185">Reference proteome</keyword>
<evidence type="ECO:0000313" key="1">
    <source>
        <dbReference type="EMBL" id="RVT51052.1"/>
    </source>
</evidence>
<dbReference type="EMBL" id="SACT01000004">
    <property type="protein sequence ID" value="RVT51052.1"/>
    <property type="molecule type" value="Genomic_DNA"/>
</dbReference>